<dbReference type="Gene3D" id="1.20.120.330">
    <property type="entry name" value="Nucleotidyltransferases domain 2"/>
    <property type="match status" value="1"/>
</dbReference>
<name>A0A5S5C5Q1_9BACL</name>
<dbReference type="AlphaFoldDB" id="A0A5S5C5Q1"/>
<dbReference type="Pfam" id="PF04439">
    <property type="entry name" value="Adenyl_transf"/>
    <property type="match status" value="1"/>
</dbReference>
<reference evidence="1 2" key="1">
    <citation type="submission" date="2019-07" db="EMBL/GenBank/DDBJ databases">
        <title>Genomic Encyclopedia of Type Strains, Phase III (KMG-III): the genomes of soil and plant-associated and newly described type strains.</title>
        <authorList>
            <person name="Whitman W."/>
        </authorList>
    </citation>
    <scope>NUCLEOTIDE SEQUENCE [LARGE SCALE GENOMIC DNA]</scope>
    <source>
        <strain evidence="1 2">BL24</strain>
    </source>
</reference>
<dbReference type="SUPFAM" id="SSF81631">
    <property type="entry name" value="PAP/OAS1 substrate-binding domain"/>
    <property type="match status" value="1"/>
</dbReference>
<evidence type="ECO:0000313" key="2">
    <source>
        <dbReference type="Proteomes" id="UP000323257"/>
    </source>
</evidence>
<keyword evidence="2" id="KW-1185">Reference proteome</keyword>
<dbReference type="GO" id="GO:0016779">
    <property type="term" value="F:nucleotidyltransferase activity"/>
    <property type="evidence" value="ECO:0007669"/>
    <property type="project" value="UniProtKB-KW"/>
</dbReference>
<protein>
    <submittedName>
        <fullName evidence="1">Aminoglycoside 6-adenylyltransferase</fullName>
    </submittedName>
</protein>
<keyword evidence="1" id="KW-0808">Transferase</keyword>
<evidence type="ECO:0000313" key="1">
    <source>
        <dbReference type="EMBL" id="TYP74654.1"/>
    </source>
</evidence>
<organism evidence="1 2">
    <name type="scientific">Paenibacillus methanolicus</name>
    <dbReference type="NCBI Taxonomy" id="582686"/>
    <lineage>
        <taxon>Bacteria</taxon>
        <taxon>Bacillati</taxon>
        <taxon>Bacillota</taxon>
        <taxon>Bacilli</taxon>
        <taxon>Bacillales</taxon>
        <taxon>Paenibacillaceae</taxon>
        <taxon>Paenibacillus</taxon>
    </lineage>
</organism>
<dbReference type="Proteomes" id="UP000323257">
    <property type="component" value="Unassembled WGS sequence"/>
</dbReference>
<dbReference type="EMBL" id="VNHS01000005">
    <property type="protein sequence ID" value="TYP74654.1"/>
    <property type="molecule type" value="Genomic_DNA"/>
</dbReference>
<comment type="caution">
    <text evidence="1">The sequence shown here is derived from an EMBL/GenBank/DDBJ whole genome shotgun (WGS) entry which is preliminary data.</text>
</comment>
<accession>A0A5S5C5Q1</accession>
<keyword evidence="1" id="KW-0548">Nucleotidyltransferase</keyword>
<sequence>MLRMMAWRIGSEHGYDFSLGKNYKLIHRYLPPEDWETLLSTYSGGGYSDMRQALTACLALFRKYAKSVAECLDYPYPAYDEAVTKYSARLYAEWT</sequence>
<dbReference type="InterPro" id="IPR007530">
    <property type="entry name" value="Aminoglycoside_adenylylTfrase"/>
</dbReference>
<gene>
    <name evidence="1" type="ORF">BCM02_105198</name>
</gene>
<proteinExistence type="predicted"/>